<feature type="region of interest" description="Disordered" evidence="1">
    <location>
        <begin position="247"/>
        <end position="321"/>
    </location>
</feature>
<feature type="region of interest" description="Disordered" evidence="1">
    <location>
        <begin position="654"/>
        <end position="681"/>
    </location>
</feature>
<keyword evidence="3" id="KW-1185">Reference proteome</keyword>
<sequence length="787" mass="87351">MTMTRRGLPARAFFMTMWEVPLDVTPAMRYDNWDVILFPRDSPIPIQEFKTACYVSPDELGRQLPTLTCYIGALPPSTPFRISIHSWAPQAKPSPIIEARRKNNQKVVYTVQVIVDGARLFHDFYEIASKWPQDIAHEKRSITAVEQITSQRKASLEFPPFHQKILMQNSWDARDANGRIKVILSEQLISKTPHSPGELDFGASNEIVCFSFQHAPKEVLEQAGISWPIHNPLFLLPTSDRVDISSQALPSLPRVTKTRTTAPESRMQSPLSHQPRSKFPRSRNNEPLQRPNTQPPPFSQFPKPPTGARGSGHAGIWDDSFGSFGDSADDISMDTWSTRRSNSMTGGDMAMSDYMFAPMYPPEYGPPWGRHMQYDQSVNPGWDDHLSRKQRKDRDVVVTLRDDQLGQIIEAISPSKTNREGPPHDFGDQRHNHDAHPPPAHTYYPPKMGNVPLGSRPSSAALARTLSRAEFNNSLRNVSSKLSPDKTTSGEPHKNKPPSMYHPSFSSNKENRPPSQSRLPTPFAVANRVPTPNPFVCGMPTWDSDIEMRDPSSVFSSLTRFERSGALPPSHLDKLGPAHAPSVSGNVKSRKEGQGYDSPNLPDQGIRHDQSLLPAISIDPGLTQKKTGKGVHNTPGLNSSKYVEIIDVDAIDPNLSTNDGPHDPSKLSPFKPSHKSGMSSIDSTGRLERQLFSALGEELAAFDDDIDTPGMGPELAQAMAGSTAHSELSGSTMLNPAAGEFEPVKRKRQGTFGAERDRSPLTKKEKARQMGLEELEEQRVVPRLRGD</sequence>
<feature type="compositionally biased region" description="Basic and acidic residues" evidence="1">
    <location>
        <begin position="754"/>
        <end position="768"/>
    </location>
</feature>
<feature type="compositionally biased region" description="Pro residues" evidence="1">
    <location>
        <begin position="293"/>
        <end position="305"/>
    </location>
</feature>
<dbReference type="RefSeq" id="XP_033522509.1">
    <property type="nucleotide sequence ID" value="XM_033672973.1"/>
</dbReference>
<feature type="compositionally biased region" description="Polar residues" evidence="1">
    <location>
        <begin position="504"/>
        <end position="519"/>
    </location>
</feature>
<name>A0A6A6A8F6_9PLEO</name>
<accession>A0A6A6A8F6</accession>
<evidence type="ECO:0000313" key="2">
    <source>
        <dbReference type="EMBL" id="KAF2128120.1"/>
    </source>
</evidence>
<feature type="compositionally biased region" description="Polar residues" evidence="1">
    <location>
        <begin position="474"/>
        <end position="490"/>
    </location>
</feature>
<dbReference type="OrthoDB" id="5417628at2759"/>
<feature type="region of interest" description="Disordered" evidence="1">
    <location>
        <begin position="474"/>
        <end position="526"/>
    </location>
</feature>
<reference evidence="2" key="1">
    <citation type="journal article" date="2020" name="Stud. Mycol.">
        <title>101 Dothideomycetes genomes: a test case for predicting lifestyles and emergence of pathogens.</title>
        <authorList>
            <person name="Haridas S."/>
            <person name="Albert R."/>
            <person name="Binder M."/>
            <person name="Bloem J."/>
            <person name="Labutti K."/>
            <person name="Salamov A."/>
            <person name="Andreopoulos B."/>
            <person name="Baker S."/>
            <person name="Barry K."/>
            <person name="Bills G."/>
            <person name="Bluhm B."/>
            <person name="Cannon C."/>
            <person name="Castanera R."/>
            <person name="Culley D."/>
            <person name="Daum C."/>
            <person name="Ezra D."/>
            <person name="Gonzalez J."/>
            <person name="Henrissat B."/>
            <person name="Kuo A."/>
            <person name="Liang C."/>
            <person name="Lipzen A."/>
            <person name="Lutzoni F."/>
            <person name="Magnuson J."/>
            <person name="Mondo S."/>
            <person name="Nolan M."/>
            <person name="Ohm R."/>
            <person name="Pangilinan J."/>
            <person name="Park H.-J."/>
            <person name="Ramirez L."/>
            <person name="Alfaro M."/>
            <person name="Sun H."/>
            <person name="Tritt A."/>
            <person name="Yoshinaga Y."/>
            <person name="Zwiers L.-H."/>
            <person name="Turgeon B."/>
            <person name="Goodwin S."/>
            <person name="Spatafora J."/>
            <person name="Crous P."/>
            <person name="Grigoriev I."/>
        </authorList>
    </citation>
    <scope>NUCLEOTIDE SEQUENCE</scope>
    <source>
        <strain evidence="2">CBS 119687</strain>
    </source>
</reference>
<evidence type="ECO:0000313" key="3">
    <source>
        <dbReference type="Proteomes" id="UP000799771"/>
    </source>
</evidence>
<protein>
    <submittedName>
        <fullName evidence="2">Uncharacterized protein</fullName>
    </submittedName>
</protein>
<evidence type="ECO:0000256" key="1">
    <source>
        <dbReference type="SAM" id="MobiDB-lite"/>
    </source>
</evidence>
<proteinExistence type="predicted"/>
<gene>
    <name evidence="2" type="ORF">P153DRAFT_432501</name>
</gene>
<feature type="compositionally biased region" description="Basic and acidic residues" evidence="1">
    <location>
        <begin position="417"/>
        <end position="436"/>
    </location>
</feature>
<organism evidence="2 3">
    <name type="scientific">Dothidotthia symphoricarpi CBS 119687</name>
    <dbReference type="NCBI Taxonomy" id="1392245"/>
    <lineage>
        <taxon>Eukaryota</taxon>
        <taxon>Fungi</taxon>
        <taxon>Dikarya</taxon>
        <taxon>Ascomycota</taxon>
        <taxon>Pezizomycotina</taxon>
        <taxon>Dothideomycetes</taxon>
        <taxon>Pleosporomycetidae</taxon>
        <taxon>Pleosporales</taxon>
        <taxon>Dothidotthiaceae</taxon>
        <taxon>Dothidotthia</taxon>
    </lineage>
</organism>
<dbReference type="GeneID" id="54413405"/>
<feature type="region of interest" description="Disordered" evidence="1">
    <location>
        <begin position="410"/>
        <end position="459"/>
    </location>
</feature>
<dbReference type="AlphaFoldDB" id="A0A6A6A8F6"/>
<feature type="region of interest" description="Disordered" evidence="1">
    <location>
        <begin position="566"/>
        <end position="603"/>
    </location>
</feature>
<dbReference type="Proteomes" id="UP000799771">
    <property type="component" value="Unassembled WGS sequence"/>
</dbReference>
<feature type="compositionally biased region" description="Polar residues" evidence="1">
    <location>
        <begin position="258"/>
        <end position="274"/>
    </location>
</feature>
<dbReference type="EMBL" id="ML977509">
    <property type="protein sequence ID" value="KAF2128120.1"/>
    <property type="molecule type" value="Genomic_DNA"/>
</dbReference>
<feature type="compositionally biased region" description="Basic and acidic residues" evidence="1">
    <location>
        <begin position="777"/>
        <end position="787"/>
    </location>
</feature>
<feature type="region of interest" description="Disordered" evidence="1">
    <location>
        <begin position="727"/>
        <end position="787"/>
    </location>
</feature>